<sequence length="741" mass="82029">MAPSAACLSSSPRSSMASFASAPFPPDLNPRPKKKRRPALSCVTCRDRKLKCDKERPRCGRCVQTGPDQPCIYLETPARRPQTTHQQQPSPGGAPPSSYVAGQPSRAIREFDPTPASSRSPLDATQPSEPPNLESRLARLEKILVQAIDQSAIGTLYDDAAAKATPPLDASPPDLPPEIPAGVPKLPPVHRSEHEEILVYPGSYRGYGLSHPAMLVCKFVEMPAFMVRIRAEHPVKTQQLKQRIEGWRATNMDSRDLWSAECGFTSAIASLPPKESLDRLVFAYFDLFELEYPILDERKFISVYESAWEGHRFSPSPQLLMTLLLVVATTVNIYAANLPDPDPILEAGKKNLRRYIHLSERWLVSRGTSLPDLDSVRLYCLLVLAKRYNGFPRDQIWTTAGSLVRTSMLCGLHAHAWQPGSEQDGCRSLWTTVLELDLLTSIDSGMIPSVPIAEFTRVSRAEERRRQRPQAARSGASTQGEMVLSLGLRVEICCMLNSNTPEPTGPKTAEQEEKLKQHMSSLTSAAHHLSGTSASSDRQAHWIELSRAKLQKYLFMIYLPYALEGPLQTRFPHHKKTCVEIAVTILSDHQARLDGANYSVCLKIDDAFQAAMAVCHEIYQPVQPGIPSLAQLPGYVSVLKPLLKSGLDILTQRLLHVGHWHDMAEQDVRTRQQSLATPAQPTPHVSAAQQSPLDVSAEKDLFAGLDTVSESFQDIIEFLGLSYPLDSLDPGLDTSRNSTWG</sequence>
<name>A0ACB5S8S4_9PEZI</name>
<evidence type="ECO:0000313" key="1">
    <source>
        <dbReference type="EMBL" id="GME29204.1"/>
    </source>
</evidence>
<dbReference type="EMBL" id="BSXG01000057">
    <property type="protein sequence ID" value="GME29204.1"/>
    <property type="molecule type" value="Genomic_DNA"/>
</dbReference>
<protein>
    <submittedName>
        <fullName evidence="1">C6 transcription factor</fullName>
    </submittedName>
</protein>
<proteinExistence type="predicted"/>
<comment type="caution">
    <text evidence="1">The sequence shown here is derived from an EMBL/GenBank/DDBJ whole genome shotgun (WGS) entry which is preliminary data.</text>
</comment>
<gene>
    <name evidence="1" type="primary">g3787</name>
    <name evidence="1" type="ORF">NpPPO83_00003787</name>
</gene>
<reference evidence="1" key="1">
    <citation type="submission" date="2024-09" db="EMBL/GenBank/DDBJ databases">
        <title>Draft Genome Sequences of Neofusicoccum parvum.</title>
        <authorList>
            <person name="Ashida A."/>
            <person name="Camagna M."/>
            <person name="Tanaka A."/>
            <person name="Takemoto D."/>
        </authorList>
    </citation>
    <scope>NUCLEOTIDE SEQUENCE</scope>
    <source>
        <strain evidence="1">PPO83</strain>
    </source>
</reference>
<organism evidence="1 2">
    <name type="scientific">Neofusicoccum parvum</name>
    <dbReference type="NCBI Taxonomy" id="310453"/>
    <lineage>
        <taxon>Eukaryota</taxon>
        <taxon>Fungi</taxon>
        <taxon>Dikarya</taxon>
        <taxon>Ascomycota</taxon>
        <taxon>Pezizomycotina</taxon>
        <taxon>Dothideomycetes</taxon>
        <taxon>Dothideomycetes incertae sedis</taxon>
        <taxon>Botryosphaeriales</taxon>
        <taxon>Botryosphaeriaceae</taxon>
        <taxon>Neofusicoccum</taxon>
    </lineage>
</organism>
<accession>A0ACB5S8S4</accession>
<keyword evidence="2" id="KW-1185">Reference proteome</keyword>
<dbReference type="Proteomes" id="UP001165186">
    <property type="component" value="Unassembled WGS sequence"/>
</dbReference>
<evidence type="ECO:0000313" key="2">
    <source>
        <dbReference type="Proteomes" id="UP001165186"/>
    </source>
</evidence>